<feature type="signal peptide" evidence="1">
    <location>
        <begin position="1"/>
        <end position="20"/>
    </location>
</feature>
<evidence type="ECO:0000313" key="2">
    <source>
        <dbReference type="EMBL" id="KAL3307145.1"/>
    </source>
</evidence>
<sequence length="61" mass="7123">MQCTKRVAQIAFCFALFVCGNHVPSEEELMDDSHVEDEDYEEFAEQTLDDIPETMDDYSHF</sequence>
<name>A0ABD2PIF0_9PLAT</name>
<dbReference type="AlphaFoldDB" id="A0ABD2PIF0"/>
<proteinExistence type="predicted"/>
<evidence type="ECO:0000313" key="3">
    <source>
        <dbReference type="Proteomes" id="UP001626550"/>
    </source>
</evidence>
<evidence type="ECO:0000256" key="1">
    <source>
        <dbReference type="SAM" id="SignalP"/>
    </source>
</evidence>
<gene>
    <name evidence="2" type="ORF">Ciccas_014349</name>
</gene>
<organism evidence="2 3">
    <name type="scientific">Cichlidogyrus casuarinus</name>
    <dbReference type="NCBI Taxonomy" id="1844966"/>
    <lineage>
        <taxon>Eukaryota</taxon>
        <taxon>Metazoa</taxon>
        <taxon>Spiralia</taxon>
        <taxon>Lophotrochozoa</taxon>
        <taxon>Platyhelminthes</taxon>
        <taxon>Monogenea</taxon>
        <taxon>Monopisthocotylea</taxon>
        <taxon>Dactylogyridea</taxon>
        <taxon>Ancyrocephalidae</taxon>
        <taxon>Cichlidogyrus</taxon>
    </lineage>
</organism>
<keyword evidence="3" id="KW-1185">Reference proteome</keyword>
<reference evidence="2 3" key="1">
    <citation type="submission" date="2024-11" db="EMBL/GenBank/DDBJ databases">
        <title>Adaptive evolution of stress response genes in parasites aligns with host niche diversity.</title>
        <authorList>
            <person name="Hahn C."/>
            <person name="Resl P."/>
        </authorList>
    </citation>
    <scope>NUCLEOTIDE SEQUENCE [LARGE SCALE GENOMIC DNA]</scope>
    <source>
        <strain evidence="2">EGGRZ-B1_66</strain>
        <tissue evidence="2">Body</tissue>
    </source>
</reference>
<dbReference type="EMBL" id="JBJKFK010008183">
    <property type="protein sequence ID" value="KAL3307145.1"/>
    <property type="molecule type" value="Genomic_DNA"/>
</dbReference>
<comment type="caution">
    <text evidence="2">The sequence shown here is derived from an EMBL/GenBank/DDBJ whole genome shotgun (WGS) entry which is preliminary data.</text>
</comment>
<protein>
    <submittedName>
        <fullName evidence="2">Uncharacterized protein</fullName>
    </submittedName>
</protein>
<keyword evidence="1" id="KW-0732">Signal</keyword>
<feature type="chain" id="PRO_5044869135" evidence="1">
    <location>
        <begin position="21"/>
        <end position="61"/>
    </location>
</feature>
<dbReference type="Proteomes" id="UP001626550">
    <property type="component" value="Unassembled WGS sequence"/>
</dbReference>
<accession>A0ABD2PIF0</accession>